<feature type="signal peptide" evidence="1">
    <location>
        <begin position="1"/>
        <end position="22"/>
    </location>
</feature>
<feature type="chain" id="PRO_5045725967" description="Secreted protein" evidence="1">
    <location>
        <begin position="23"/>
        <end position="217"/>
    </location>
</feature>
<reference evidence="2 3" key="1">
    <citation type="submission" date="2023-11" db="EMBL/GenBank/DDBJ databases">
        <title>Draft genome of Azohydromonas lata strain H1 (DSM1123), a polyhydroxyalkanoate producer.</title>
        <authorList>
            <person name="Traversa D."/>
            <person name="D'Addabbo P."/>
            <person name="Pazzani C."/>
            <person name="Manzari C."/>
            <person name="Chiara M."/>
            <person name="Scrascia M."/>
        </authorList>
    </citation>
    <scope>NUCLEOTIDE SEQUENCE [LARGE SCALE GENOMIC DNA]</scope>
    <source>
        <strain evidence="2 3">H1</strain>
    </source>
</reference>
<sequence length="217" mass="24203">MSWRLRLAVSAFLFCSAAISHAAPAGVDGGCQPSVTVRTAPLTYTEDDSGDVRAVTALNRKSSLPLTQRSFGLGSTYAESRVTSYWKKDAKGCPVLDLEVGYQKTAVHIASELKDDACAYEHVHAHEMHHLAIYRQWLEESPMRLGAFFKEKFSSLTAMDSLSRNQETIRLALQEFGKVRAQHDDFDSDTEYQGNQAVCGRFIPKMLDRLEKEGKLP</sequence>
<keyword evidence="3" id="KW-1185">Reference proteome</keyword>
<evidence type="ECO:0000313" key="3">
    <source>
        <dbReference type="Proteomes" id="UP001293718"/>
    </source>
</evidence>
<dbReference type="EMBL" id="JAXOJX010000039">
    <property type="protein sequence ID" value="MDZ5459116.1"/>
    <property type="molecule type" value="Genomic_DNA"/>
</dbReference>
<organism evidence="2 3">
    <name type="scientific">Azohydromonas lata</name>
    <dbReference type="NCBI Taxonomy" id="45677"/>
    <lineage>
        <taxon>Bacteria</taxon>
        <taxon>Pseudomonadati</taxon>
        <taxon>Pseudomonadota</taxon>
        <taxon>Betaproteobacteria</taxon>
        <taxon>Burkholderiales</taxon>
        <taxon>Sphaerotilaceae</taxon>
        <taxon>Azohydromonas</taxon>
    </lineage>
</organism>
<dbReference type="RefSeq" id="WP_322466952.1">
    <property type="nucleotide sequence ID" value="NZ_JAXOJX010000039.1"/>
</dbReference>
<evidence type="ECO:0008006" key="4">
    <source>
        <dbReference type="Google" id="ProtNLM"/>
    </source>
</evidence>
<proteinExistence type="predicted"/>
<evidence type="ECO:0000256" key="1">
    <source>
        <dbReference type="SAM" id="SignalP"/>
    </source>
</evidence>
<dbReference type="Proteomes" id="UP001293718">
    <property type="component" value="Unassembled WGS sequence"/>
</dbReference>
<evidence type="ECO:0000313" key="2">
    <source>
        <dbReference type="EMBL" id="MDZ5459116.1"/>
    </source>
</evidence>
<name>A0ABU5IJP1_9BURK</name>
<comment type="caution">
    <text evidence="2">The sequence shown here is derived from an EMBL/GenBank/DDBJ whole genome shotgun (WGS) entry which is preliminary data.</text>
</comment>
<keyword evidence="1" id="KW-0732">Signal</keyword>
<accession>A0ABU5IJP1</accession>
<gene>
    <name evidence="2" type="ORF">SM757_21290</name>
</gene>
<protein>
    <recommendedName>
        <fullName evidence="4">Secreted protein</fullName>
    </recommendedName>
</protein>